<evidence type="ECO:0000259" key="3">
    <source>
        <dbReference type="Pfam" id="PF01757"/>
    </source>
</evidence>
<feature type="transmembrane region" description="Helical" evidence="2">
    <location>
        <begin position="210"/>
        <end position="229"/>
    </location>
</feature>
<dbReference type="EMBL" id="JPOX01000003">
    <property type="protein sequence ID" value="KFX52212.1"/>
    <property type="molecule type" value="Genomic_DNA"/>
</dbReference>
<keyword evidence="2" id="KW-0812">Transmembrane</keyword>
<evidence type="ECO:0000256" key="1">
    <source>
        <dbReference type="SAM" id="MobiDB-lite"/>
    </source>
</evidence>
<evidence type="ECO:0000256" key="2">
    <source>
        <dbReference type="SAM" id="Phobius"/>
    </source>
</evidence>
<accession>A0A093VI40</accession>
<reference evidence="4" key="1">
    <citation type="journal article" date="2014" name="PLoS Genet.">
        <title>Signature Gene Expression Reveals Novel Clues to the Molecular Mechanisms of Dimorphic Transition in Penicillium marneffei.</title>
        <authorList>
            <person name="Yang E."/>
            <person name="Wang G."/>
            <person name="Cai J."/>
            <person name="Woo P.C."/>
            <person name="Lau S.K."/>
            <person name="Yuen K.-Y."/>
            <person name="Chow W.-N."/>
            <person name="Lin X."/>
        </authorList>
    </citation>
    <scope>NUCLEOTIDE SEQUENCE [LARGE SCALE GENOMIC DNA]</scope>
    <source>
        <strain evidence="4">PM1</strain>
    </source>
</reference>
<protein>
    <submittedName>
        <fullName evidence="4">Putative O-acetyltransferase</fullName>
    </submittedName>
</protein>
<comment type="caution">
    <text evidence="4">The sequence shown here is derived from an EMBL/GenBank/DDBJ whole genome shotgun (WGS) entry which is preliminary data.</text>
</comment>
<feature type="transmembrane region" description="Helical" evidence="2">
    <location>
        <begin position="472"/>
        <end position="490"/>
    </location>
</feature>
<dbReference type="PANTHER" id="PTHR23028">
    <property type="entry name" value="ACETYLTRANSFERASE"/>
    <property type="match status" value="1"/>
</dbReference>
<dbReference type="Pfam" id="PF01757">
    <property type="entry name" value="Acyl_transf_3"/>
    <property type="match status" value="1"/>
</dbReference>
<feature type="transmembrane region" description="Helical" evidence="2">
    <location>
        <begin position="393"/>
        <end position="412"/>
    </location>
</feature>
<feature type="region of interest" description="Disordered" evidence="1">
    <location>
        <begin position="1"/>
        <end position="20"/>
    </location>
</feature>
<dbReference type="InterPro" id="IPR002656">
    <property type="entry name" value="Acyl_transf_3_dom"/>
</dbReference>
<feature type="compositionally biased region" description="Basic and acidic residues" evidence="1">
    <location>
        <begin position="39"/>
        <end position="50"/>
    </location>
</feature>
<feature type="transmembrane region" description="Helical" evidence="2">
    <location>
        <begin position="287"/>
        <end position="308"/>
    </location>
</feature>
<dbReference type="GO" id="GO:0016747">
    <property type="term" value="F:acyltransferase activity, transferring groups other than amino-acyl groups"/>
    <property type="evidence" value="ECO:0007669"/>
    <property type="project" value="InterPro"/>
</dbReference>
<dbReference type="HOGENOM" id="CLU_005679_13_5_1"/>
<organism evidence="4">
    <name type="scientific">Talaromyces marneffei PM1</name>
    <dbReference type="NCBI Taxonomy" id="1077442"/>
    <lineage>
        <taxon>Eukaryota</taxon>
        <taxon>Fungi</taxon>
        <taxon>Dikarya</taxon>
        <taxon>Ascomycota</taxon>
        <taxon>Pezizomycotina</taxon>
        <taxon>Eurotiomycetes</taxon>
        <taxon>Eurotiomycetidae</taxon>
        <taxon>Eurotiales</taxon>
        <taxon>Trichocomaceae</taxon>
        <taxon>Talaromyces</taxon>
        <taxon>Talaromyces sect. Talaromyces</taxon>
    </lineage>
</organism>
<feature type="domain" description="Acyltransferase 3" evidence="3">
    <location>
        <begin position="113"/>
        <end position="521"/>
    </location>
</feature>
<sequence>MTAQVRDSVRRRESLIASPHDMPRNLSLEFSLPELDRRQDTDRPYTDHAPPHNAATDSSMSWSQSLTMQQDEDFPEYAERIFSQFMVFTVPSYLQHHITGGEPNKPKKLHDIAALDGLRGWACLLVFNFHFFFTYTWHTHIGWGFNKQYFGLHQLPFFHMIFSGHIMVAIFFVISGYVLSYRPLKTIRSGAFEQTFAVLSSATFRRGLRLYIPSIVGLFSVFVAVRLGLYNYSRWVVDHSRTITGTNEQHPIILRSTYIQLWDWYNTICRLMNFWDWGLYYNNYNPHLWTIPVEFRSSMVLFVTILAVSRFRTKVRLILEAMTLWFCVRWGRWDVVLFLSGLILAEIDLENGIWNNNTATTSNCESATAPLSDLEKLVGTTSVQSLLRRRQNAIWIGIFILGLYMGSSPNIGGLYTPGYVWLAHITPKTYPEPHRFPQTLGAVLIVASINNSKTIQKIFVNPLSQYLGQISYAFYIVHGPILHGLGYTLMHNIWQITGRETAFQFLFGAAIGWSICLPIALWLADIFWRAVDVPSVKFARQLESELLAKFQVSN</sequence>
<dbReference type="InterPro" id="IPR050879">
    <property type="entry name" value="Acyltransferase_3"/>
</dbReference>
<evidence type="ECO:0000313" key="4">
    <source>
        <dbReference type="EMBL" id="KFX52212.1"/>
    </source>
</evidence>
<proteinExistence type="predicted"/>
<dbReference type="AlphaFoldDB" id="A0A093VI40"/>
<feature type="region of interest" description="Disordered" evidence="1">
    <location>
        <begin position="39"/>
        <end position="62"/>
    </location>
</feature>
<keyword evidence="4" id="KW-0808">Transferase</keyword>
<feature type="transmembrane region" description="Helical" evidence="2">
    <location>
        <begin position="118"/>
        <end position="137"/>
    </location>
</feature>
<dbReference type="eggNOG" id="ENOG502RYMZ">
    <property type="taxonomic scope" value="Eukaryota"/>
</dbReference>
<keyword evidence="2" id="KW-1133">Transmembrane helix</keyword>
<name>A0A093VI40_TALMA</name>
<dbReference type="PANTHER" id="PTHR23028:SF134">
    <property type="entry name" value="PUTATIVE (AFU_ORTHOLOGUE AFUA_4G08520)-RELATED"/>
    <property type="match status" value="1"/>
</dbReference>
<gene>
    <name evidence="4" type="ORF">GQ26_0031420</name>
</gene>
<feature type="transmembrane region" description="Helical" evidence="2">
    <location>
        <begin position="157"/>
        <end position="179"/>
    </location>
</feature>
<feature type="transmembrane region" description="Helical" evidence="2">
    <location>
        <begin position="502"/>
        <end position="524"/>
    </location>
</feature>
<keyword evidence="2" id="KW-0472">Membrane</keyword>